<dbReference type="Gene3D" id="3.30.70.270">
    <property type="match status" value="1"/>
</dbReference>
<evidence type="ECO:0000256" key="3">
    <source>
        <dbReference type="SAM" id="Coils"/>
    </source>
</evidence>
<evidence type="ECO:0000313" key="6">
    <source>
        <dbReference type="Proteomes" id="UP000199412"/>
    </source>
</evidence>
<dbReference type="NCBIfam" id="TIGR00254">
    <property type="entry name" value="GGDEF"/>
    <property type="match status" value="1"/>
</dbReference>
<dbReference type="InterPro" id="IPR000160">
    <property type="entry name" value="GGDEF_dom"/>
</dbReference>
<dbReference type="InterPro" id="IPR050469">
    <property type="entry name" value="Diguanylate_Cyclase"/>
</dbReference>
<dbReference type="EC" id="2.7.7.65" evidence="1"/>
<dbReference type="STRING" id="69960.SAMN05421720_101418"/>
<dbReference type="Pfam" id="PF00990">
    <property type="entry name" value="GGDEF"/>
    <property type="match status" value="1"/>
</dbReference>
<dbReference type="PANTHER" id="PTHR45138">
    <property type="entry name" value="REGULATORY COMPONENTS OF SENSORY TRANSDUCTION SYSTEM"/>
    <property type="match status" value="1"/>
</dbReference>
<dbReference type="CDD" id="cd01949">
    <property type="entry name" value="GGDEF"/>
    <property type="match status" value="1"/>
</dbReference>
<comment type="catalytic activity">
    <reaction evidence="2">
        <text>2 GTP = 3',3'-c-di-GMP + 2 diphosphate</text>
        <dbReference type="Rhea" id="RHEA:24898"/>
        <dbReference type="ChEBI" id="CHEBI:33019"/>
        <dbReference type="ChEBI" id="CHEBI:37565"/>
        <dbReference type="ChEBI" id="CHEBI:58805"/>
        <dbReference type="EC" id="2.7.7.65"/>
    </reaction>
</comment>
<evidence type="ECO:0000313" key="5">
    <source>
        <dbReference type="EMBL" id="SDD74803.1"/>
    </source>
</evidence>
<accession>A0A1G6XAD2</accession>
<dbReference type="EMBL" id="FNAP01000001">
    <property type="protein sequence ID" value="SDD74803.1"/>
    <property type="molecule type" value="Genomic_DNA"/>
</dbReference>
<name>A0A1G6XAD2_9PROT</name>
<proteinExistence type="predicted"/>
<sequence>MRTSFGPSSSDVTRAYSARAGRVVLNKAPHTGGVERPVAHVLGIPDDQMTPAVSTAIQRLLGEVQQLQEELEGLRERVKSAEALADADPLVPLRNRRSFVRELERMIAYAERQGHGIALLMLDVDDLKPINDRGGHAAGDVAIQQVAASLIDCTRASDLLGRLGGDEFGVVLMDTDLYGAEEIRARIEFEVSQKTVDLPEGPLALSVSCGVCAFEPGLSLEDAMRQADESMYRSKRARRLS</sequence>
<dbReference type="InterPro" id="IPR029787">
    <property type="entry name" value="Nucleotide_cyclase"/>
</dbReference>
<gene>
    <name evidence="5" type="ORF">SAMN05421720_101418</name>
</gene>
<evidence type="ECO:0000259" key="4">
    <source>
        <dbReference type="PROSITE" id="PS50887"/>
    </source>
</evidence>
<keyword evidence="6" id="KW-1185">Reference proteome</keyword>
<dbReference type="PROSITE" id="PS50887">
    <property type="entry name" value="GGDEF"/>
    <property type="match status" value="1"/>
</dbReference>
<dbReference type="Proteomes" id="UP000199412">
    <property type="component" value="Unassembled WGS sequence"/>
</dbReference>
<dbReference type="InterPro" id="IPR043128">
    <property type="entry name" value="Rev_trsase/Diguanyl_cyclase"/>
</dbReference>
<feature type="coiled-coil region" evidence="3">
    <location>
        <begin position="57"/>
        <end position="84"/>
    </location>
</feature>
<protein>
    <recommendedName>
        <fullName evidence="1">diguanylate cyclase</fullName>
        <ecNumber evidence="1">2.7.7.65</ecNumber>
    </recommendedName>
</protein>
<organism evidence="5 6">
    <name type="scientific">Rhodospira trueperi</name>
    <dbReference type="NCBI Taxonomy" id="69960"/>
    <lineage>
        <taxon>Bacteria</taxon>
        <taxon>Pseudomonadati</taxon>
        <taxon>Pseudomonadota</taxon>
        <taxon>Alphaproteobacteria</taxon>
        <taxon>Rhodospirillales</taxon>
        <taxon>Rhodospirillaceae</taxon>
        <taxon>Rhodospira</taxon>
    </lineage>
</organism>
<dbReference type="SMART" id="SM00267">
    <property type="entry name" value="GGDEF"/>
    <property type="match status" value="1"/>
</dbReference>
<evidence type="ECO:0000256" key="1">
    <source>
        <dbReference type="ARBA" id="ARBA00012528"/>
    </source>
</evidence>
<evidence type="ECO:0000256" key="2">
    <source>
        <dbReference type="ARBA" id="ARBA00034247"/>
    </source>
</evidence>
<dbReference type="SUPFAM" id="SSF55073">
    <property type="entry name" value="Nucleotide cyclase"/>
    <property type="match status" value="1"/>
</dbReference>
<reference evidence="5 6" key="1">
    <citation type="submission" date="2016-10" db="EMBL/GenBank/DDBJ databases">
        <authorList>
            <person name="de Groot N.N."/>
        </authorList>
    </citation>
    <scope>NUCLEOTIDE SEQUENCE [LARGE SCALE GENOMIC DNA]</scope>
    <source>
        <strain evidence="5 6">ATCC 700224</strain>
    </source>
</reference>
<dbReference type="AlphaFoldDB" id="A0A1G6XAD2"/>
<dbReference type="OrthoDB" id="9793210at2"/>
<feature type="domain" description="GGDEF" evidence="4">
    <location>
        <begin position="115"/>
        <end position="241"/>
    </location>
</feature>
<dbReference type="PANTHER" id="PTHR45138:SF9">
    <property type="entry name" value="DIGUANYLATE CYCLASE DGCM-RELATED"/>
    <property type="match status" value="1"/>
</dbReference>
<dbReference type="GO" id="GO:0052621">
    <property type="term" value="F:diguanylate cyclase activity"/>
    <property type="evidence" value="ECO:0007669"/>
    <property type="project" value="UniProtKB-EC"/>
</dbReference>
<keyword evidence="3" id="KW-0175">Coiled coil</keyword>